<gene>
    <name evidence="1" type="ORF">GXW71_12620</name>
</gene>
<sequence>MLMTRRQKWLVVAFTGTALATGCRLTEDTPPTPVARLLGPGWNCLAAPSAFDGPGTIFRVTSDGTKFTVTELGSQAGVRREPFAAPTATQTVEVGAGVVAQIIGVPLSAEASVTDRFRVEQAFGGAEELNTTDDGVRGVVDAFYARRDLDRRQRYFLVRRAVVARSVRYDFDRDISGSLGVDIAVEVARIKPSARYSRTGGFHYEDTFAQPQNVCILAEALPVPRPPAGVSAAPAVPAPSDTPLFRAVGRGTR</sequence>
<keyword evidence="2" id="KW-1185">Reference proteome</keyword>
<proteinExistence type="predicted"/>
<reference evidence="2" key="1">
    <citation type="journal article" date="2021" name="Syst. Appl. Microbiol.">
        <title>Roseomonas hellenica sp. nov., isolated from roots of wild-growing Alkanna tinctoria.</title>
        <authorList>
            <person name="Rat A."/>
            <person name="Naranjo H.D."/>
            <person name="Lebbe L."/>
            <person name="Cnockaert M."/>
            <person name="Krigas N."/>
            <person name="Grigoriadou K."/>
            <person name="Maloupa E."/>
            <person name="Willems A."/>
        </authorList>
    </citation>
    <scope>NUCLEOTIDE SEQUENCE [LARGE SCALE GENOMIC DNA]</scope>
    <source>
        <strain evidence="2">LMG 31523</strain>
    </source>
</reference>
<accession>A0ABS5EY22</accession>
<dbReference type="PROSITE" id="PS51257">
    <property type="entry name" value="PROKAR_LIPOPROTEIN"/>
    <property type="match status" value="1"/>
</dbReference>
<dbReference type="Proteomes" id="UP001196870">
    <property type="component" value="Unassembled WGS sequence"/>
</dbReference>
<evidence type="ECO:0008006" key="3">
    <source>
        <dbReference type="Google" id="ProtNLM"/>
    </source>
</evidence>
<evidence type="ECO:0000313" key="1">
    <source>
        <dbReference type="EMBL" id="MBR0665200.1"/>
    </source>
</evidence>
<dbReference type="EMBL" id="JAAGBB010000013">
    <property type="protein sequence ID" value="MBR0665200.1"/>
    <property type="molecule type" value="Genomic_DNA"/>
</dbReference>
<name>A0ABS5EY22_9PROT</name>
<organism evidence="1 2">
    <name type="scientific">Plastoroseomonas hellenica</name>
    <dbReference type="NCBI Taxonomy" id="2687306"/>
    <lineage>
        <taxon>Bacteria</taxon>
        <taxon>Pseudomonadati</taxon>
        <taxon>Pseudomonadota</taxon>
        <taxon>Alphaproteobacteria</taxon>
        <taxon>Acetobacterales</taxon>
        <taxon>Acetobacteraceae</taxon>
        <taxon>Plastoroseomonas</taxon>
    </lineage>
</organism>
<protein>
    <recommendedName>
        <fullName evidence="3">Lipoprotein</fullName>
    </recommendedName>
</protein>
<dbReference type="RefSeq" id="WP_211852870.1">
    <property type="nucleotide sequence ID" value="NZ_JAAGBB010000013.1"/>
</dbReference>
<comment type="caution">
    <text evidence="1">The sequence shown here is derived from an EMBL/GenBank/DDBJ whole genome shotgun (WGS) entry which is preliminary data.</text>
</comment>
<evidence type="ECO:0000313" key="2">
    <source>
        <dbReference type="Proteomes" id="UP001196870"/>
    </source>
</evidence>